<keyword evidence="3 5" id="KW-1133">Transmembrane helix</keyword>
<feature type="domain" description="DUF202" evidence="6">
    <location>
        <begin position="7"/>
        <end position="70"/>
    </location>
</feature>
<evidence type="ECO:0000256" key="5">
    <source>
        <dbReference type="SAM" id="Phobius"/>
    </source>
</evidence>
<dbReference type="AlphaFoldDB" id="A0A931DZ35"/>
<accession>A0A931DZ35</accession>
<reference evidence="7" key="1">
    <citation type="submission" date="2020-11" db="EMBL/GenBank/DDBJ databases">
        <title>Sequencing the genomes of 1000 actinobacteria strains.</title>
        <authorList>
            <person name="Klenk H.-P."/>
        </authorList>
    </citation>
    <scope>NUCLEOTIDE SEQUENCE</scope>
    <source>
        <strain evidence="7">DSM 45632</strain>
    </source>
</reference>
<dbReference type="Pfam" id="PF02656">
    <property type="entry name" value="DUF202"/>
    <property type="match status" value="1"/>
</dbReference>
<dbReference type="Proteomes" id="UP000658613">
    <property type="component" value="Unassembled WGS sequence"/>
</dbReference>
<evidence type="ECO:0000256" key="3">
    <source>
        <dbReference type="ARBA" id="ARBA00022989"/>
    </source>
</evidence>
<proteinExistence type="predicted"/>
<protein>
    <submittedName>
        <fullName evidence="7">Uncharacterized membrane protein YidH (DUF202 family)</fullName>
    </submittedName>
</protein>
<evidence type="ECO:0000256" key="2">
    <source>
        <dbReference type="ARBA" id="ARBA00022692"/>
    </source>
</evidence>
<keyword evidence="2 5" id="KW-0812">Transmembrane</keyword>
<evidence type="ECO:0000313" key="7">
    <source>
        <dbReference type="EMBL" id="MBG6122750.1"/>
    </source>
</evidence>
<evidence type="ECO:0000259" key="6">
    <source>
        <dbReference type="Pfam" id="PF02656"/>
    </source>
</evidence>
<keyword evidence="8" id="KW-1185">Reference proteome</keyword>
<sequence>MDIPVADKGLQPERTTMAWARTSAATIVCALTLLRWSEPYPGLVFGAIGLLTVVAMVIAVRERATYRRQAMGLKDELVLANVGGVFAMTGAMMVLGVIGMALVLMA</sequence>
<gene>
    <name evidence="7" type="ORF">IW254_001719</name>
</gene>
<dbReference type="RefSeq" id="WP_196825090.1">
    <property type="nucleotide sequence ID" value="NZ_CP046980.1"/>
</dbReference>
<dbReference type="GO" id="GO:0012505">
    <property type="term" value="C:endomembrane system"/>
    <property type="evidence" value="ECO:0007669"/>
    <property type="project" value="UniProtKB-SubCell"/>
</dbReference>
<evidence type="ECO:0000313" key="8">
    <source>
        <dbReference type="Proteomes" id="UP000658613"/>
    </source>
</evidence>
<organism evidence="7 8">
    <name type="scientific">Corynebacterium aquatimens</name>
    <dbReference type="NCBI Taxonomy" id="1190508"/>
    <lineage>
        <taxon>Bacteria</taxon>
        <taxon>Bacillati</taxon>
        <taxon>Actinomycetota</taxon>
        <taxon>Actinomycetes</taxon>
        <taxon>Mycobacteriales</taxon>
        <taxon>Corynebacteriaceae</taxon>
        <taxon>Corynebacterium</taxon>
    </lineage>
</organism>
<dbReference type="EMBL" id="JADOUE010000001">
    <property type="protein sequence ID" value="MBG6122750.1"/>
    <property type="molecule type" value="Genomic_DNA"/>
</dbReference>
<feature type="transmembrane region" description="Helical" evidence="5">
    <location>
        <begin position="42"/>
        <end position="60"/>
    </location>
</feature>
<dbReference type="InterPro" id="IPR003807">
    <property type="entry name" value="DUF202"/>
</dbReference>
<feature type="transmembrane region" description="Helical" evidence="5">
    <location>
        <begin position="81"/>
        <end position="105"/>
    </location>
</feature>
<comment type="subcellular location">
    <subcellularLocation>
        <location evidence="1">Endomembrane system</location>
        <topology evidence="1">Multi-pass membrane protein</topology>
    </subcellularLocation>
</comment>
<keyword evidence="4 5" id="KW-0472">Membrane</keyword>
<comment type="caution">
    <text evidence="7">The sequence shown here is derived from an EMBL/GenBank/DDBJ whole genome shotgun (WGS) entry which is preliminary data.</text>
</comment>
<evidence type="ECO:0000256" key="1">
    <source>
        <dbReference type="ARBA" id="ARBA00004127"/>
    </source>
</evidence>
<name>A0A931DZ35_9CORY</name>
<evidence type="ECO:0000256" key="4">
    <source>
        <dbReference type="ARBA" id="ARBA00023136"/>
    </source>
</evidence>